<evidence type="ECO:0000259" key="1">
    <source>
        <dbReference type="PROSITE" id="PS50404"/>
    </source>
</evidence>
<sequence>MIDLHQFPLAWGVNASPFCLKVETYCRLAGIDYRLCPTPPFKAPRGKLPYIVDDGRTIADSREILAYLGLRRDYPLGSPLTDEQITTGHLLRQLCEESLYFSMLYSRWMDDAYWAETRVEFFQSLPPGVSSLVPHVARRGVIAALKGQGFGRCPTPEVYARAAADLDALAWALGRHPFAVGGAPTEYDATVYAFLFNLLRVPQDTPIRRHALNHPVFADYLQRMDMLLAPQPCAL</sequence>
<dbReference type="InterPro" id="IPR036249">
    <property type="entry name" value="Thioredoxin-like_sf"/>
</dbReference>
<dbReference type="InterPro" id="IPR050931">
    <property type="entry name" value="Mito_Protein_Transport_Metaxin"/>
</dbReference>
<dbReference type="PANTHER" id="PTHR12289">
    <property type="entry name" value="METAXIN RELATED"/>
    <property type="match status" value="1"/>
</dbReference>
<dbReference type="EMBL" id="FOUE01000001">
    <property type="protein sequence ID" value="SFL95391.1"/>
    <property type="molecule type" value="Genomic_DNA"/>
</dbReference>
<dbReference type="InterPro" id="IPR004045">
    <property type="entry name" value="Glutathione_S-Trfase_N"/>
</dbReference>
<dbReference type="InterPro" id="IPR036282">
    <property type="entry name" value="Glutathione-S-Trfase_C_sf"/>
</dbReference>
<dbReference type="GO" id="GO:0016740">
    <property type="term" value="F:transferase activity"/>
    <property type="evidence" value="ECO:0007669"/>
    <property type="project" value="UniProtKB-KW"/>
</dbReference>
<dbReference type="SUPFAM" id="SSF47616">
    <property type="entry name" value="GST C-terminal domain-like"/>
    <property type="match status" value="1"/>
</dbReference>
<evidence type="ECO:0000313" key="3">
    <source>
        <dbReference type="Proteomes" id="UP000198519"/>
    </source>
</evidence>
<dbReference type="Pfam" id="PF17171">
    <property type="entry name" value="GST_C_6"/>
    <property type="match status" value="1"/>
</dbReference>
<organism evidence="2 3">
    <name type="scientific">Marinobacter zhejiangensis</name>
    <dbReference type="NCBI Taxonomy" id="488535"/>
    <lineage>
        <taxon>Bacteria</taxon>
        <taxon>Pseudomonadati</taxon>
        <taxon>Pseudomonadota</taxon>
        <taxon>Gammaproteobacteria</taxon>
        <taxon>Pseudomonadales</taxon>
        <taxon>Marinobacteraceae</taxon>
        <taxon>Marinobacter</taxon>
    </lineage>
</organism>
<protein>
    <submittedName>
        <fullName evidence="2">Glutathione S-transferase</fullName>
    </submittedName>
</protein>
<dbReference type="GO" id="GO:0005737">
    <property type="term" value="C:cytoplasm"/>
    <property type="evidence" value="ECO:0007669"/>
    <property type="project" value="TreeGrafter"/>
</dbReference>
<proteinExistence type="predicted"/>
<gene>
    <name evidence="2" type="ORF">SAMN04487963_0709</name>
</gene>
<feature type="domain" description="GST N-terminal" evidence="1">
    <location>
        <begin position="1"/>
        <end position="76"/>
    </location>
</feature>
<name>A0A1I4LWK1_9GAMM</name>
<dbReference type="STRING" id="488535.SAMN04487963_0709"/>
<dbReference type="SFLD" id="SFLDG01180">
    <property type="entry name" value="SUF1"/>
    <property type="match status" value="1"/>
</dbReference>
<dbReference type="AlphaFoldDB" id="A0A1I4LWK1"/>
<dbReference type="RefSeq" id="WP_092020491.1">
    <property type="nucleotide sequence ID" value="NZ_FOUE01000001.1"/>
</dbReference>
<dbReference type="PROSITE" id="PS50404">
    <property type="entry name" value="GST_NTER"/>
    <property type="match status" value="1"/>
</dbReference>
<dbReference type="InterPro" id="IPR026928">
    <property type="entry name" value="FAX/IsoI-like"/>
</dbReference>
<dbReference type="Gene3D" id="3.40.30.10">
    <property type="entry name" value="Glutaredoxin"/>
    <property type="match status" value="1"/>
</dbReference>
<dbReference type="InterPro" id="IPR040079">
    <property type="entry name" value="Glutathione_S-Trfase"/>
</dbReference>
<dbReference type="SUPFAM" id="SSF52833">
    <property type="entry name" value="Thioredoxin-like"/>
    <property type="match status" value="1"/>
</dbReference>
<reference evidence="3" key="1">
    <citation type="submission" date="2016-10" db="EMBL/GenBank/DDBJ databases">
        <authorList>
            <person name="Varghese N."/>
            <person name="Submissions S."/>
        </authorList>
    </citation>
    <scope>NUCLEOTIDE SEQUENCE [LARGE SCALE GENOMIC DNA]</scope>
    <source>
        <strain evidence="3">CGMCC 1.7061</strain>
    </source>
</reference>
<accession>A0A1I4LWK1</accession>
<dbReference type="InterPro" id="IPR033468">
    <property type="entry name" value="Metaxin_GST"/>
</dbReference>
<dbReference type="OrthoDB" id="9810080at2"/>
<dbReference type="Pfam" id="PF17172">
    <property type="entry name" value="GST_N_4"/>
    <property type="match status" value="1"/>
</dbReference>
<dbReference type="InterPro" id="IPR012336">
    <property type="entry name" value="Thioredoxin-like_fold"/>
</dbReference>
<keyword evidence="2" id="KW-0808">Transferase</keyword>
<evidence type="ECO:0000313" key="2">
    <source>
        <dbReference type="EMBL" id="SFL95391.1"/>
    </source>
</evidence>
<dbReference type="SFLD" id="SFLDS00019">
    <property type="entry name" value="Glutathione_Transferase_(cytos"/>
    <property type="match status" value="1"/>
</dbReference>
<dbReference type="SFLD" id="SFLDG01200">
    <property type="entry name" value="SUF1.1"/>
    <property type="match status" value="1"/>
</dbReference>
<dbReference type="Proteomes" id="UP000198519">
    <property type="component" value="Unassembled WGS sequence"/>
</dbReference>
<keyword evidence="3" id="KW-1185">Reference proteome</keyword>
<dbReference type="PANTHER" id="PTHR12289:SF41">
    <property type="entry name" value="FAILED AXON CONNECTIONS-RELATED"/>
    <property type="match status" value="1"/>
</dbReference>